<dbReference type="Pfam" id="PF20251">
    <property type="entry name" value="Big_14"/>
    <property type="match status" value="1"/>
</dbReference>
<dbReference type="InterPro" id="IPR046878">
    <property type="entry name" value="Big_14"/>
</dbReference>
<feature type="domain" description="Bacterial Ig-like" evidence="1">
    <location>
        <begin position="163"/>
        <end position="227"/>
    </location>
</feature>
<proteinExistence type="predicted"/>
<organism evidence="2 3">
    <name type="scientific">Sporosarcina gallistercoris</name>
    <dbReference type="NCBI Taxonomy" id="2762245"/>
    <lineage>
        <taxon>Bacteria</taxon>
        <taxon>Bacillati</taxon>
        <taxon>Bacillota</taxon>
        <taxon>Bacilli</taxon>
        <taxon>Bacillales</taxon>
        <taxon>Caryophanaceae</taxon>
        <taxon>Sporosarcina</taxon>
    </lineage>
</organism>
<reference evidence="2 3" key="1">
    <citation type="submission" date="2020-08" db="EMBL/GenBank/DDBJ databases">
        <title>A Genomic Blueprint of the Chicken Gut Microbiome.</title>
        <authorList>
            <person name="Gilroy R."/>
            <person name="Ravi A."/>
            <person name="Getino M."/>
            <person name="Pursley I."/>
            <person name="Horton D.L."/>
            <person name="Alikhan N.-F."/>
            <person name="Baker D."/>
            <person name="Gharbi K."/>
            <person name="Hall N."/>
            <person name="Watson M."/>
            <person name="Adriaenssens E.M."/>
            <person name="Foster-Nyarko E."/>
            <person name="Jarju S."/>
            <person name="Secka A."/>
            <person name="Antonio M."/>
            <person name="Oren A."/>
            <person name="Chaudhuri R."/>
            <person name="La Ragione R.M."/>
            <person name="Hildebrand F."/>
            <person name="Pallen M.J."/>
        </authorList>
    </citation>
    <scope>NUCLEOTIDE SEQUENCE [LARGE SCALE GENOMIC DNA]</scope>
    <source>
        <strain evidence="2 3">Sa3CUA8</strain>
    </source>
</reference>
<dbReference type="PROSITE" id="PS51257">
    <property type="entry name" value="PROKAR_LIPOPROTEIN"/>
    <property type="match status" value="1"/>
</dbReference>
<dbReference type="EMBL" id="JACSQY010000010">
    <property type="protein sequence ID" value="MBD7909104.1"/>
    <property type="molecule type" value="Genomic_DNA"/>
</dbReference>
<keyword evidence="3" id="KW-1185">Reference proteome</keyword>
<protein>
    <recommendedName>
        <fullName evidence="1">Bacterial Ig-like domain-containing protein</fullName>
    </recommendedName>
</protein>
<comment type="caution">
    <text evidence="2">The sequence shown here is derived from an EMBL/GenBank/DDBJ whole genome shotgun (WGS) entry which is preliminary data.</text>
</comment>
<sequence length="286" mass="33353">MKRLIAISTLSIFLMGCTASKEIEVDEETKNYEGTYQDLYIQNFATVVNSGTERYGQGNVFRRHDPYRLNGAIEVYPGSVYEPDMPANLKEGYTAKITLEEVNRHAEQAKEIFSITTTNLEEAKVKIPNEPGKLYRYTVEVRDANNAVKDVRYDPLYTTFDQYNMAMKIMKDVYKKNETITFIIENWGPNYISYSKDLEVFKKKEDEWVKVVRQEDPGFVTLPLKIETAWSMSYLKLDEDGDLIMPLENRSIVLDRYEWEEGQYKLKIQVGSAKHPYTLEDTFRVE</sequence>
<evidence type="ECO:0000259" key="1">
    <source>
        <dbReference type="Pfam" id="PF20251"/>
    </source>
</evidence>
<evidence type="ECO:0000313" key="3">
    <source>
        <dbReference type="Proteomes" id="UP000659496"/>
    </source>
</evidence>
<dbReference type="Proteomes" id="UP000659496">
    <property type="component" value="Unassembled WGS sequence"/>
</dbReference>
<dbReference type="RefSeq" id="WP_191690950.1">
    <property type="nucleotide sequence ID" value="NZ_JACSQY010000010.1"/>
</dbReference>
<name>A0ABR8PLS6_9BACL</name>
<evidence type="ECO:0000313" key="2">
    <source>
        <dbReference type="EMBL" id="MBD7909104.1"/>
    </source>
</evidence>
<accession>A0ABR8PLS6</accession>
<gene>
    <name evidence="2" type="ORF">H9659_12285</name>
</gene>